<dbReference type="Proteomes" id="UP001617213">
    <property type="component" value="Unassembled WGS sequence"/>
</dbReference>
<gene>
    <name evidence="1" type="ORF">ACIOWJ_25555</name>
</gene>
<accession>A0ABW8E6F4</accession>
<keyword evidence="2" id="KW-1185">Reference proteome</keyword>
<protein>
    <submittedName>
        <fullName evidence="1">Uncharacterized protein</fullName>
    </submittedName>
</protein>
<name>A0ABW8E6F4_9PSED</name>
<sequence>MTQRTKKLLGWAFLACLAVLLAYALVHKPQFPSQIVLKQAFIPGQWVYIVQGARNAGEPKSLRFYADDYESSDEVMKVRLGKKPPFLVSDTDLQNVVIERVANGLYIKLDGAVEVYRSNLYLADGDTYTTFRVNLEQRDTRPPLPSGR</sequence>
<evidence type="ECO:0000313" key="1">
    <source>
        <dbReference type="EMBL" id="MFJ2681438.1"/>
    </source>
</evidence>
<dbReference type="EMBL" id="JBIUWZ010000055">
    <property type="protein sequence ID" value="MFJ2681438.1"/>
    <property type="molecule type" value="Genomic_DNA"/>
</dbReference>
<comment type="caution">
    <text evidence="1">The sequence shown here is derived from an EMBL/GenBank/DDBJ whole genome shotgun (WGS) entry which is preliminary data.</text>
</comment>
<evidence type="ECO:0000313" key="2">
    <source>
        <dbReference type="Proteomes" id="UP001617213"/>
    </source>
</evidence>
<dbReference type="RefSeq" id="WP_260368110.1">
    <property type="nucleotide sequence ID" value="NZ_JAOAQN010000017.1"/>
</dbReference>
<reference evidence="1 2" key="1">
    <citation type="submission" date="2024-10" db="EMBL/GenBank/DDBJ databases">
        <title>The Natural Products Discovery Center: Release of the First 8490 Sequenced Strains for Exploring Actinobacteria Biosynthetic Diversity.</title>
        <authorList>
            <person name="Kalkreuter E."/>
            <person name="Kautsar S.A."/>
            <person name="Yang D."/>
            <person name="Bader C.D."/>
            <person name="Teijaro C.N."/>
            <person name="Fluegel L."/>
            <person name="Davis C.M."/>
            <person name="Simpson J.R."/>
            <person name="Lauterbach L."/>
            <person name="Steele A.D."/>
            <person name="Gui C."/>
            <person name="Meng S."/>
            <person name="Li G."/>
            <person name="Viehrig K."/>
            <person name="Ye F."/>
            <person name="Su P."/>
            <person name="Kiefer A.F."/>
            <person name="Nichols A."/>
            <person name="Cepeda A.J."/>
            <person name="Yan W."/>
            <person name="Fan B."/>
            <person name="Jiang Y."/>
            <person name="Adhikari A."/>
            <person name="Zheng C.-J."/>
            <person name="Schuster L."/>
            <person name="Cowan T.M."/>
            <person name="Smanski M.J."/>
            <person name="Chevrette M.G."/>
            <person name="De Carvalho L.P.S."/>
            <person name="Shen B."/>
        </authorList>
    </citation>
    <scope>NUCLEOTIDE SEQUENCE [LARGE SCALE GENOMIC DNA]</scope>
    <source>
        <strain evidence="1 2">NPDC087581</strain>
    </source>
</reference>
<organism evidence="1 2">
    <name type="scientific">Pseudomonas sivasensis</name>
    <dbReference type="NCBI Taxonomy" id="1880678"/>
    <lineage>
        <taxon>Bacteria</taxon>
        <taxon>Pseudomonadati</taxon>
        <taxon>Pseudomonadota</taxon>
        <taxon>Gammaproteobacteria</taxon>
        <taxon>Pseudomonadales</taxon>
        <taxon>Pseudomonadaceae</taxon>
        <taxon>Pseudomonas</taxon>
    </lineage>
</organism>
<proteinExistence type="predicted"/>